<sequence length="168" mass="18730">MGERRPPAGEKRDSERRARPLSHARIRRMTGWHAARAAADVLPNLGTKTSSPDHPYIIIPDALFSRARSATSRDAASIRSDIPTRRFRDPVPGPPPPPPPSASQSHVYWRLGIRTHLRRDAHRAETAIDVCVSRHTTRVKQISRKQPPAPGDQKPELPAPPLRAQPPF</sequence>
<keyword evidence="2" id="KW-1185">Reference proteome</keyword>
<proteinExistence type="predicted"/>
<name>A0ACC4DDK4_PURLI</name>
<evidence type="ECO:0000313" key="1">
    <source>
        <dbReference type="EMBL" id="KAL3953669.1"/>
    </source>
</evidence>
<reference evidence="1" key="1">
    <citation type="submission" date="2024-12" db="EMBL/GenBank/DDBJ databases">
        <title>Comparative genomics and development of molecular markers within Purpureocillium lilacinum and among Purpureocillium species.</title>
        <authorList>
            <person name="Yeh Z.-Y."/>
            <person name="Ni N.-T."/>
            <person name="Lo P.-H."/>
            <person name="Mushyakhwo K."/>
            <person name="Lin C.-F."/>
            <person name="Nai Y.-S."/>
        </authorList>
    </citation>
    <scope>NUCLEOTIDE SEQUENCE</scope>
    <source>
        <strain evidence="1">NCHU-NPUST-175</strain>
    </source>
</reference>
<gene>
    <name evidence="1" type="ORF">ACCO45_011625</name>
</gene>
<dbReference type="EMBL" id="JBGNUJ010000011">
    <property type="protein sequence ID" value="KAL3953669.1"/>
    <property type="molecule type" value="Genomic_DNA"/>
</dbReference>
<accession>A0ACC4DDK4</accession>
<organism evidence="1 2">
    <name type="scientific">Purpureocillium lilacinum</name>
    <name type="common">Paecilomyces lilacinus</name>
    <dbReference type="NCBI Taxonomy" id="33203"/>
    <lineage>
        <taxon>Eukaryota</taxon>
        <taxon>Fungi</taxon>
        <taxon>Dikarya</taxon>
        <taxon>Ascomycota</taxon>
        <taxon>Pezizomycotina</taxon>
        <taxon>Sordariomycetes</taxon>
        <taxon>Hypocreomycetidae</taxon>
        <taxon>Hypocreales</taxon>
        <taxon>Ophiocordycipitaceae</taxon>
        <taxon>Purpureocillium</taxon>
    </lineage>
</organism>
<evidence type="ECO:0000313" key="2">
    <source>
        <dbReference type="Proteomes" id="UP001638806"/>
    </source>
</evidence>
<dbReference type="Proteomes" id="UP001638806">
    <property type="component" value="Unassembled WGS sequence"/>
</dbReference>
<comment type="caution">
    <text evidence="1">The sequence shown here is derived from an EMBL/GenBank/DDBJ whole genome shotgun (WGS) entry which is preliminary data.</text>
</comment>
<protein>
    <submittedName>
        <fullName evidence="1">Uncharacterized protein</fullName>
    </submittedName>
</protein>